<dbReference type="InterPro" id="IPR018253">
    <property type="entry name" value="DnaJ_domain_CS"/>
</dbReference>
<evidence type="ECO:0000313" key="2">
    <source>
        <dbReference type="EMBL" id="EFJ32819.1"/>
    </source>
</evidence>
<dbReference type="HOGENOM" id="CLU_017633_18_1_1"/>
<dbReference type="InterPro" id="IPR001623">
    <property type="entry name" value="DnaJ_domain"/>
</dbReference>
<dbReference type="InterPro" id="IPR036869">
    <property type="entry name" value="J_dom_sf"/>
</dbReference>
<proteinExistence type="predicted"/>
<evidence type="ECO:0000259" key="1">
    <source>
        <dbReference type="PROSITE" id="PS50076"/>
    </source>
</evidence>
<keyword evidence="3" id="KW-1185">Reference proteome</keyword>
<dbReference type="KEGG" id="smo:SELMODRAFT_8652"/>
<dbReference type="STRING" id="88036.D8R5C4"/>
<protein>
    <recommendedName>
        <fullName evidence="1">J domain-containing protein</fullName>
    </recommendedName>
</protein>
<dbReference type="Gramene" id="EFJ32819">
    <property type="protein sequence ID" value="EFJ32819"/>
    <property type="gene ID" value="SELMODRAFT_8652"/>
</dbReference>
<organism evidence="3">
    <name type="scientific">Selaginella moellendorffii</name>
    <name type="common">Spikemoss</name>
    <dbReference type="NCBI Taxonomy" id="88036"/>
    <lineage>
        <taxon>Eukaryota</taxon>
        <taxon>Viridiplantae</taxon>
        <taxon>Streptophyta</taxon>
        <taxon>Embryophyta</taxon>
        <taxon>Tracheophyta</taxon>
        <taxon>Lycopodiopsida</taxon>
        <taxon>Selaginellales</taxon>
        <taxon>Selaginellaceae</taxon>
        <taxon>Selaginella</taxon>
    </lineage>
</organism>
<feature type="non-terminal residue" evidence="2">
    <location>
        <position position="1"/>
    </location>
</feature>
<reference evidence="2 3" key="1">
    <citation type="journal article" date="2011" name="Science">
        <title>The Selaginella genome identifies genetic changes associated with the evolution of vascular plants.</title>
        <authorList>
            <person name="Banks J.A."/>
            <person name="Nishiyama T."/>
            <person name="Hasebe M."/>
            <person name="Bowman J.L."/>
            <person name="Gribskov M."/>
            <person name="dePamphilis C."/>
            <person name="Albert V.A."/>
            <person name="Aono N."/>
            <person name="Aoyama T."/>
            <person name="Ambrose B.A."/>
            <person name="Ashton N.W."/>
            <person name="Axtell M.J."/>
            <person name="Barker E."/>
            <person name="Barker M.S."/>
            <person name="Bennetzen J.L."/>
            <person name="Bonawitz N.D."/>
            <person name="Chapple C."/>
            <person name="Cheng C."/>
            <person name="Correa L.G."/>
            <person name="Dacre M."/>
            <person name="DeBarry J."/>
            <person name="Dreyer I."/>
            <person name="Elias M."/>
            <person name="Engstrom E.M."/>
            <person name="Estelle M."/>
            <person name="Feng L."/>
            <person name="Finet C."/>
            <person name="Floyd S.K."/>
            <person name="Frommer W.B."/>
            <person name="Fujita T."/>
            <person name="Gramzow L."/>
            <person name="Gutensohn M."/>
            <person name="Harholt J."/>
            <person name="Hattori M."/>
            <person name="Heyl A."/>
            <person name="Hirai T."/>
            <person name="Hiwatashi Y."/>
            <person name="Ishikawa M."/>
            <person name="Iwata M."/>
            <person name="Karol K.G."/>
            <person name="Koehler B."/>
            <person name="Kolukisaoglu U."/>
            <person name="Kubo M."/>
            <person name="Kurata T."/>
            <person name="Lalonde S."/>
            <person name="Li K."/>
            <person name="Li Y."/>
            <person name="Litt A."/>
            <person name="Lyons E."/>
            <person name="Manning G."/>
            <person name="Maruyama T."/>
            <person name="Michael T.P."/>
            <person name="Mikami K."/>
            <person name="Miyazaki S."/>
            <person name="Morinaga S."/>
            <person name="Murata T."/>
            <person name="Mueller-Roeber B."/>
            <person name="Nelson D.R."/>
            <person name="Obara M."/>
            <person name="Oguri Y."/>
            <person name="Olmstead R.G."/>
            <person name="Onodera N."/>
            <person name="Petersen B.L."/>
            <person name="Pils B."/>
            <person name="Prigge M."/>
            <person name="Rensing S.A."/>
            <person name="Riano-Pachon D.M."/>
            <person name="Roberts A.W."/>
            <person name="Sato Y."/>
            <person name="Scheller H.V."/>
            <person name="Schulz B."/>
            <person name="Schulz C."/>
            <person name="Shakirov E.V."/>
            <person name="Shibagaki N."/>
            <person name="Shinohara N."/>
            <person name="Shippen D.E."/>
            <person name="Soerensen I."/>
            <person name="Sotooka R."/>
            <person name="Sugimoto N."/>
            <person name="Sugita M."/>
            <person name="Sumikawa N."/>
            <person name="Tanurdzic M."/>
            <person name="Theissen G."/>
            <person name="Ulvskov P."/>
            <person name="Wakazuki S."/>
            <person name="Weng J.K."/>
            <person name="Willats W.W."/>
            <person name="Wipf D."/>
            <person name="Wolf P.G."/>
            <person name="Yang L."/>
            <person name="Zimmer A.D."/>
            <person name="Zhu Q."/>
            <person name="Mitros T."/>
            <person name="Hellsten U."/>
            <person name="Loque D."/>
            <person name="Otillar R."/>
            <person name="Salamov A."/>
            <person name="Schmutz J."/>
            <person name="Shapiro H."/>
            <person name="Lindquist E."/>
            <person name="Lucas S."/>
            <person name="Rokhsar D."/>
            <person name="Grigoriev I.V."/>
        </authorList>
    </citation>
    <scope>NUCLEOTIDE SEQUENCE [LARGE SCALE GENOMIC DNA]</scope>
</reference>
<dbReference type="Pfam" id="PF00226">
    <property type="entry name" value="DnaJ"/>
    <property type="match status" value="1"/>
</dbReference>
<dbReference type="SMART" id="SM00271">
    <property type="entry name" value="DnaJ"/>
    <property type="match status" value="1"/>
</dbReference>
<feature type="domain" description="J" evidence="1">
    <location>
        <begin position="4"/>
        <end position="68"/>
    </location>
</feature>
<dbReference type="eggNOG" id="KOG0712">
    <property type="taxonomic scope" value="Eukaryota"/>
</dbReference>
<dbReference type="SUPFAM" id="SSF46565">
    <property type="entry name" value="Chaperone J-domain"/>
    <property type="match status" value="1"/>
</dbReference>
<dbReference type="PANTHER" id="PTHR45090">
    <property type="entry name" value="CHAPERONE PROTEIN DNAJ 20 CHLOROPLASTIC"/>
    <property type="match status" value="1"/>
</dbReference>
<dbReference type="PANTHER" id="PTHR45090:SF6">
    <property type="entry name" value="J DOMAIN-CONTAINING PROTEIN"/>
    <property type="match status" value="1"/>
</dbReference>
<name>D8R5C4_SELML</name>
<evidence type="ECO:0000313" key="3">
    <source>
        <dbReference type="Proteomes" id="UP000001514"/>
    </source>
</evidence>
<dbReference type="Proteomes" id="UP000001514">
    <property type="component" value="Unassembled WGS sequence"/>
</dbReference>
<dbReference type="GO" id="GO:0009507">
    <property type="term" value="C:chloroplast"/>
    <property type="evidence" value="ECO:0000318"/>
    <property type="project" value="GO_Central"/>
</dbReference>
<dbReference type="EMBL" id="GL377572">
    <property type="protein sequence ID" value="EFJ32819.1"/>
    <property type="molecule type" value="Genomic_DNA"/>
</dbReference>
<gene>
    <name evidence="2" type="ORF">SELMODRAFT_8652</name>
</gene>
<dbReference type="PROSITE" id="PS50076">
    <property type="entry name" value="DNAJ_2"/>
    <property type="match status" value="1"/>
</dbReference>
<dbReference type="Gene3D" id="1.10.287.110">
    <property type="entry name" value="DnaJ domain"/>
    <property type="match status" value="1"/>
</dbReference>
<dbReference type="PROSITE" id="PS00636">
    <property type="entry name" value="DNAJ_1"/>
    <property type="match status" value="1"/>
</dbReference>
<sequence length="68" mass="7574">ATADLYALLGVSSGADASEIKSSYRKLALRYHPDVCPAGDREQCSRMFMRVQEAYQVLCDPEQRAGYD</sequence>
<feature type="non-terminal residue" evidence="2">
    <location>
        <position position="68"/>
    </location>
</feature>
<dbReference type="InterPro" id="IPR053232">
    <property type="entry name" value="DnaJ_C/III_chloroplastic"/>
</dbReference>
<dbReference type="PRINTS" id="PR00625">
    <property type="entry name" value="JDOMAIN"/>
</dbReference>
<dbReference type="CDD" id="cd06257">
    <property type="entry name" value="DnaJ"/>
    <property type="match status" value="1"/>
</dbReference>
<dbReference type="InParanoid" id="D8R5C4"/>
<dbReference type="AlphaFoldDB" id="D8R5C4"/>
<accession>D8R5C4</accession>